<dbReference type="EMBL" id="JH604636">
    <property type="protein sequence ID" value="EHY65177.1"/>
    <property type="molecule type" value="Genomic_DNA"/>
</dbReference>
<dbReference type="PANTHER" id="PTHR11264">
    <property type="entry name" value="URACIL-DNA GLYCOSYLASE"/>
    <property type="match status" value="1"/>
</dbReference>
<name>H8ZDF2_NEMA1</name>
<evidence type="ECO:0000256" key="7">
    <source>
        <dbReference type="RuleBase" id="RU003780"/>
    </source>
</evidence>
<dbReference type="PROSITE" id="PS00130">
    <property type="entry name" value="U_DNA_GLYCOSYLASE"/>
    <property type="match status" value="1"/>
</dbReference>
<organism evidence="9">
    <name type="scientific">Nematocida ausubeli (strain ATCC PRA-371 / ERTm2)</name>
    <name type="common">Nematode killer fungus</name>
    <dbReference type="NCBI Taxonomy" id="1913371"/>
    <lineage>
        <taxon>Eukaryota</taxon>
        <taxon>Fungi</taxon>
        <taxon>Fungi incertae sedis</taxon>
        <taxon>Microsporidia</taxon>
        <taxon>Nematocida</taxon>
    </lineage>
</organism>
<evidence type="ECO:0000256" key="3">
    <source>
        <dbReference type="ARBA" id="ARBA00022801"/>
    </source>
</evidence>
<dbReference type="CDD" id="cd10027">
    <property type="entry name" value="UDG-F1-like"/>
    <property type="match status" value="1"/>
</dbReference>
<dbReference type="GO" id="GO:0005739">
    <property type="term" value="C:mitochondrion"/>
    <property type="evidence" value="ECO:0007669"/>
    <property type="project" value="UniProtKB-SubCell"/>
</dbReference>
<evidence type="ECO:0000256" key="1">
    <source>
        <dbReference type="ARBA" id="ARBA00008184"/>
    </source>
</evidence>
<keyword evidence="4 5" id="KW-0234">DNA repair</keyword>
<comment type="subcellular location">
    <subcellularLocation>
        <location evidence="5">Mitochondrion</location>
    </subcellularLocation>
    <subcellularLocation>
        <location evidence="5">Nucleus</location>
    </subcellularLocation>
</comment>
<keyword evidence="5" id="KW-0539">Nucleus</keyword>
<dbReference type="PANTHER" id="PTHR11264:SF0">
    <property type="entry name" value="URACIL-DNA GLYCOSYLASE"/>
    <property type="match status" value="1"/>
</dbReference>
<dbReference type="NCBIfam" id="NF003592">
    <property type="entry name" value="PRK05254.1-5"/>
    <property type="match status" value="1"/>
</dbReference>
<dbReference type="Pfam" id="PF03167">
    <property type="entry name" value="UDG"/>
    <property type="match status" value="1"/>
</dbReference>
<dbReference type="Gene3D" id="3.40.470.10">
    <property type="entry name" value="Uracil-DNA glycosylase-like domain"/>
    <property type="match status" value="1"/>
</dbReference>
<accession>H8ZDF2</accession>
<evidence type="ECO:0000256" key="4">
    <source>
        <dbReference type="ARBA" id="ARBA00023204"/>
    </source>
</evidence>
<dbReference type="HAMAP" id="MF_00148">
    <property type="entry name" value="UDG"/>
    <property type="match status" value="1"/>
</dbReference>
<feature type="domain" description="Uracil-DNA glycosylase-like" evidence="8">
    <location>
        <begin position="59"/>
        <end position="220"/>
    </location>
</feature>
<protein>
    <recommendedName>
        <fullName evidence="5 7">Uracil-DNA glycosylase</fullName>
        <shortName evidence="5">UDG</shortName>
        <ecNumber evidence="5 7">3.2.2.27</ecNumber>
    </recommendedName>
</protein>
<dbReference type="Proteomes" id="UP000005622">
    <property type="component" value="Unassembled WGS sequence"/>
</dbReference>
<dbReference type="NCBIfam" id="NF003588">
    <property type="entry name" value="PRK05254.1-1"/>
    <property type="match status" value="1"/>
</dbReference>
<comment type="catalytic activity">
    <reaction evidence="5 7">
        <text>Hydrolyzes single-stranded DNA or mismatched double-stranded DNA and polynucleotides, releasing free uracil.</text>
        <dbReference type="EC" id="3.2.2.27"/>
    </reaction>
</comment>
<dbReference type="SMART" id="SM00987">
    <property type="entry name" value="UreE_C"/>
    <property type="match status" value="1"/>
</dbReference>
<dbReference type="SMART" id="SM00986">
    <property type="entry name" value="UDG"/>
    <property type="match status" value="1"/>
</dbReference>
<keyword evidence="5" id="KW-0496">Mitochondrion</keyword>
<evidence type="ECO:0000313" key="9">
    <source>
        <dbReference type="EMBL" id="EHY65177.1"/>
    </source>
</evidence>
<proteinExistence type="inferred from homology"/>
<dbReference type="EC" id="3.2.2.27" evidence="5 7"/>
<dbReference type="InterPro" id="IPR005122">
    <property type="entry name" value="Uracil-DNA_glycosylase-like"/>
</dbReference>
<sequence>MVKCPSSSCDICEMEKTILPGWKTLIGSEFEKEYFSKIREYLHTIDFFPKPAHILRCLSFFEYSDVKVVILGQDPYHGPGQAVGLSFSVPSDIRMPPSLINIRKEILSSTGTGSKCEKGSLVSWAEQGVLLLNSILTVTQKKPRSHSSIGWMSFTDTIIKKVSDSSKEVVFMLWGKDAQRKQSLIDESKHLVLCSPHPSPFSARTGFFGCNHFQKANEYLESKGKDPIAW</sequence>
<dbReference type="NCBIfam" id="NF003589">
    <property type="entry name" value="PRK05254.1-2"/>
    <property type="match status" value="1"/>
</dbReference>
<dbReference type="SUPFAM" id="SSF52141">
    <property type="entry name" value="Uracil-DNA glycosylase-like"/>
    <property type="match status" value="1"/>
</dbReference>
<dbReference type="InterPro" id="IPR036895">
    <property type="entry name" value="Uracil-DNA_glycosylase-like_sf"/>
</dbReference>
<dbReference type="NCBIfam" id="TIGR00628">
    <property type="entry name" value="ung"/>
    <property type="match status" value="1"/>
</dbReference>
<keyword evidence="3 5" id="KW-0378">Hydrolase</keyword>
<dbReference type="AlphaFoldDB" id="H8ZDF2"/>
<dbReference type="GO" id="GO:0097510">
    <property type="term" value="P:base-excision repair, AP site formation via deaminated base removal"/>
    <property type="evidence" value="ECO:0007669"/>
    <property type="project" value="TreeGrafter"/>
</dbReference>
<evidence type="ECO:0000256" key="5">
    <source>
        <dbReference type="HAMAP-Rule" id="MF_03166"/>
    </source>
</evidence>
<dbReference type="NCBIfam" id="NF003591">
    <property type="entry name" value="PRK05254.1-4"/>
    <property type="match status" value="1"/>
</dbReference>
<keyword evidence="2 5" id="KW-0227">DNA damage</keyword>
<dbReference type="GO" id="GO:0004844">
    <property type="term" value="F:uracil DNA N-glycosylase activity"/>
    <property type="evidence" value="ECO:0007669"/>
    <property type="project" value="UniProtKB-UniRule"/>
</dbReference>
<evidence type="ECO:0000256" key="6">
    <source>
        <dbReference type="PROSITE-ProRule" id="PRU10072"/>
    </source>
</evidence>
<dbReference type="STRING" id="944018.H8ZDF2"/>
<comment type="similarity">
    <text evidence="1 5 7">Belongs to the uracil-DNA glycosylase (UDG) superfamily. UNG family.</text>
</comment>
<dbReference type="InterPro" id="IPR002043">
    <property type="entry name" value="UDG_fam1"/>
</dbReference>
<reference evidence="9" key="1">
    <citation type="submission" date="2011-03" db="EMBL/GenBank/DDBJ databases">
        <title>The Genome Sequence of Nematocida sp1 strain ERTm2.</title>
        <authorList>
            <consortium name="The Broad Institute Genome Sequencing Platform"/>
            <consortium name="The Broad Institute Genome Sequencing Center for Infectious Disease"/>
            <person name="Cuomo C."/>
            <person name="Troemel E."/>
            <person name="Young S.K."/>
            <person name="Zeng Q."/>
            <person name="Gargeya S."/>
            <person name="Fitzgerald M."/>
            <person name="Haas B."/>
            <person name="Abouelleil A."/>
            <person name="Alvarado L."/>
            <person name="Arachchi H.M."/>
            <person name="Berlin A."/>
            <person name="Brown A."/>
            <person name="Chapman S.B."/>
            <person name="Chen Z."/>
            <person name="Dunbar C."/>
            <person name="Freedman E."/>
            <person name="Gearin G."/>
            <person name="Gellesch M."/>
            <person name="Goldberg J."/>
            <person name="Griggs A."/>
            <person name="Gujja S."/>
            <person name="Heilman E.R."/>
            <person name="Heiman D."/>
            <person name="Howarth C."/>
            <person name="Larson L."/>
            <person name="Lui A."/>
            <person name="MacDonald P.J.P."/>
            <person name="Mehta T."/>
            <person name="Montmayeur A."/>
            <person name="Murphy C."/>
            <person name="Neiman D."/>
            <person name="Pearson M."/>
            <person name="Priest M."/>
            <person name="Roberts A."/>
            <person name="Saif S."/>
            <person name="Shea T."/>
            <person name="Shenoy N."/>
            <person name="Sisk P."/>
            <person name="Stolte C."/>
            <person name="Sykes S."/>
            <person name="White J."/>
            <person name="Yandava C."/>
            <person name="Wortman J."/>
            <person name="Nusbaum C."/>
            <person name="Birren B."/>
        </authorList>
    </citation>
    <scope>NUCLEOTIDE SEQUENCE</scope>
    <source>
        <strain evidence="9">ERTm2</strain>
    </source>
</reference>
<feature type="active site" description="Proton acceptor" evidence="5 6">
    <location>
        <position position="74"/>
    </location>
</feature>
<gene>
    <name evidence="5" type="primary">UNG1</name>
    <name evidence="9" type="ORF">NERG_01623</name>
</gene>
<dbReference type="HOGENOM" id="CLU_032162_3_1_1"/>
<evidence type="ECO:0000256" key="2">
    <source>
        <dbReference type="ARBA" id="ARBA00022763"/>
    </source>
</evidence>
<dbReference type="GO" id="GO:0005634">
    <property type="term" value="C:nucleus"/>
    <property type="evidence" value="ECO:0007669"/>
    <property type="project" value="UniProtKB-SubCell"/>
</dbReference>
<comment type="function">
    <text evidence="5 7">Excises uracil residues from the DNA which can arise as a result of misincorporation of dUMP residues by DNA polymerase or due to deamination of cytosine.</text>
</comment>
<evidence type="ECO:0000259" key="8">
    <source>
        <dbReference type="SMART" id="SM00986"/>
    </source>
</evidence>
<dbReference type="InterPro" id="IPR018085">
    <property type="entry name" value="Ura-DNA_Glyclase_AS"/>
</dbReference>